<comment type="caution">
    <text evidence="2">The sequence shown here is derived from an EMBL/GenBank/DDBJ whole genome shotgun (WGS) entry which is preliminary data.</text>
</comment>
<keyword evidence="3" id="KW-1185">Reference proteome</keyword>
<evidence type="ECO:0000313" key="3">
    <source>
        <dbReference type="Proteomes" id="UP001305647"/>
    </source>
</evidence>
<proteinExistence type="predicted"/>
<reference evidence="2" key="2">
    <citation type="submission" date="2023-05" db="EMBL/GenBank/DDBJ databases">
        <authorList>
            <consortium name="Lawrence Berkeley National Laboratory"/>
            <person name="Steindorff A."/>
            <person name="Hensen N."/>
            <person name="Bonometti L."/>
            <person name="Westerberg I."/>
            <person name="Brannstrom I.O."/>
            <person name="Guillou S."/>
            <person name="Cros-Aarteil S."/>
            <person name="Calhoun S."/>
            <person name="Haridas S."/>
            <person name="Kuo A."/>
            <person name="Mondo S."/>
            <person name="Pangilinan J."/>
            <person name="Riley R."/>
            <person name="Labutti K."/>
            <person name="Andreopoulos B."/>
            <person name="Lipzen A."/>
            <person name="Chen C."/>
            <person name="Yanf M."/>
            <person name="Daum C."/>
            <person name="Ng V."/>
            <person name="Clum A."/>
            <person name="Ohm R."/>
            <person name="Martin F."/>
            <person name="Silar P."/>
            <person name="Natvig D."/>
            <person name="Lalanne C."/>
            <person name="Gautier V."/>
            <person name="Ament-Velasquez S.L."/>
            <person name="Kruys A."/>
            <person name="Hutchinson M.I."/>
            <person name="Powell A.J."/>
            <person name="Barry K."/>
            <person name="Miller A.N."/>
            <person name="Grigoriev I.V."/>
            <person name="Debuchy R."/>
            <person name="Gladieux P."/>
            <person name="Thoren M.H."/>
            <person name="Johannesson H."/>
        </authorList>
    </citation>
    <scope>NUCLEOTIDE SEQUENCE</scope>
    <source>
        <strain evidence="2">CBS 757.83</strain>
    </source>
</reference>
<accession>A0AAN6PT57</accession>
<organism evidence="2 3">
    <name type="scientific">Parathielavia hyrcaniae</name>
    <dbReference type="NCBI Taxonomy" id="113614"/>
    <lineage>
        <taxon>Eukaryota</taxon>
        <taxon>Fungi</taxon>
        <taxon>Dikarya</taxon>
        <taxon>Ascomycota</taxon>
        <taxon>Pezizomycotina</taxon>
        <taxon>Sordariomycetes</taxon>
        <taxon>Sordariomycetidae</taxon>
        <taxon>Sordariales</taxon>
        <taxon>Chaetomiaceae</taxon>
        <taxon>Parathielavia</taxon>
    </lineage>
</organism>
<sequence length="326" mass="36697">MPTYFTPPQTPITTSSPPLSRSNSYSASSSDNTSSSDSRRHRHNRYSNRPSRLGRSSQQQQQEEKEEEMTSKNTTDKIPYLFLGSIAAASLVAHKCWPKGFPQGDREDWELSELGLRARQRRLAEKAEKKKKQQNKAARWGAGGDGGVFEGPGYGCCCCCDDERGFTPRRGGGERAWNTTPRDRESRRGSMAGHDRGSDYRDFGLGRYSEQSDTCRRVGGLERFGLRPTTEQYCHPAPKRYLLESSSPAATTRPASSHWPRYLLERSSPHAGPAAESSVSSFSQPRHYDNHRPGEVAYVYRESPPRSRRASFNVGGLRRYEDGYGW</sequence>
<dbReference type="AlphaFoldDB" id="A0AAN6PT57"/>
<feature type="region of interest" description="Disordered" evidence="1">
    <location>
        <begin position="1"/>
        <end position="73"/>
    </location>
</feature>
<protein>
    <submittedName>
        <fullName evidence="2">Uncharacterized protein</fullName>
    </submittedName>
</protein>
<gene>
    <name evidence="2" type="ORF">N658DRAFT_518599</name>
</gene>
<dbReference type="Proteomes" id="UP001305647">
    <property type="component" value="Unassembled WGS sequence"/>
</dbReference>
<feature type="region of interest" description="Disordered" evidence="1">
    <location>
        <begin position="171"/>
        <end position="203"/>
    </location>
</feature>
<evidence type="ECO:0000256" key="1">
    <source>
        <dbReference type="SAM" id="MobiDB-lite"/>
    </source>
</evidence>
<reference evidence="2" key="1">
    <citation type="journal article" date="2023" name="Mol. Phylogenet. Evol.">
        <title>Genome-scale phylogeny and comparative genomics of the fungal order Sordariales.</title>
        <authorList>
            <person name="Hensen N."/>
            <person name="Bonometti L."/>
            <person name="Westerberg I."/>
            <person name="Brannstrom I.O."/>
            <person name="Guillou S."/>
            <person name="Cros-Aarteil S."/>
            <person name="Calhoun S."/>
            <person name="Haridas S."/>
            <person name="Kuo A."/>
            <person name="Mondo S."/>
            <person name="Pangilinan J."/>
            <person name="Riley R."/>
            <person name="LaButti K."/>
            <person name="Andreopoulos B."/>
            <person name="Lipzen A."/>
            <person name="Chen C."/>
            <person name="Yan M."/>
            <person name="Daum C."/>
            <person name="Ng V."/>
            <person name="Clum A."/>
            <person name="Steindorff A."/>
            <person name="Ohm R.A."/>
            <person name="Martin F."/>
            <person name="Silar P."/>
            <person name="Natvig D.O."/>
            <person name="Lalanne C."/>
            <person name="Gautier V."/>
            <person name="Ament-Velasquez S.L."/>
            <person name="Kruys A."/>
            <person name="Hutchinson M.I."/>
            <person name="Powell A.J."/>
            <person name="Barry K."/>
            <person name="Miller A.N."/>
            <person name="Grigoriev I.V."/>
            <person name="Debuchy R."/>
            <person name="Gladieux P."/>
            <person name="Hiltunen Thoren M."/>
            <person name="Johannesson H."/>
        </authorList>
    </citation>
    <scope>NUCLEOTIDE SEQUENCE</scope>
    <source>
        <strain evidence="2">CBS 757.83</strain>
    </source>
</reference>
<feature type="region of interest" description="Disordered" evidence="1">
    <location>
        <begin position="268"/>
        <end position="294"/>
    </location>
</feature>
<evidence type="ECO:0000313" key="2">
    <source>
        <dbReference type="EMBL" id="KAK4097485.1"/>
    </source>
</evidence>
<dbReference type="EMBL" id="MU863674">
    <property type="protein sequence ID" value="KAK4097485.1"/>
    <property type="molecule type" value="Genomic_DNA"/>
</dbReference>
<name>A0AAN6PT57_9PEZI</name>
<feature type="compositionally biased region" description="Low complexity" evidence="1">
    <location>
        <begin position="11"/>
        <end position="36"/>
    </location>
</feature>
<feature type="compositionally biased region" description="Basic and acidic residues" evidence="1">
    <location>
        <begin position="181"/>
        <end position="203"/>
    </location>
</feature>